<comment type="caution">
    <text evidence="3">The sequence shown here is derived from an EMBL/GenBank/DDBJ whole genome shotgun (WGS) entry which is preliminary data.</text>
</comment>
<reference evidence="3" key="1">
    <citation type="submission" date="2018-04" db="EMBL/GenBank/DDBJ databases">
        <authorList>
            <person name="Jy Z."/>
        </authorList>
    </citation>
    <scope>NUCLEOTIDE SEQUENCE</scope>
    <source>
        <strain evidence="4">AS13</strain>
        <strain evidence="3">LA18</strain>
    </source>
</reference>
<organism evidence="3 6">
    <name type="scientific">Pandoraea cepalis</name>
    <dbReference type="NCBI Taxonomy" id="2508294"/>
    <lineage>
        <taxon>Bacteria</taxon>
        <taxon>Pseudomonadati</taxon>
        <taxon>Pseudomonadota</taxon>
        <taxon>Betaproteobacteria</taxon>
        <taxon>Burkholderiales</taxon>
        <taxon>Burkholderiaceae</taxon>
        <taxon>Pandoraea</taxon>
    </lineage>
</organism>
<dbReference type="Pfam" id="PF00082">
    <property type="entry name" value="Peptidase_S8"/>
    <property type="match status" value="1"/>
</dbReference>
<dbReference type="InterPro" id="IPR034074">
    <property type="entry name" value="Y4bN_pept_dom"/>
</dbReference>
<dbReference type="InterPro" id="IPR036852">
    <property type="entry name" value="Peptidase_S8/S53_dom_sf"/>
</dbReference>
<evidence type="ECO:0000256" key="1">
    <source>
        <dbReference type="SAM" id="MobiDB-lite"/>
    </source>
</evidence>
<name>A0AAW7MI63_9BURK</name>
<dbReference type="AlphaFoldDB" id="A0AAW7MI63"/>
<dbReference type="Proteomes" id="UP001172791">
    <property type="component" value="Unassembled WGS sequence"/>
</dbReference>
<dbReference type="RefSeq" id="WP_301233597.1">
    <property type="nucleotide sequence ID" value="NZ_QAIC01000028.1"/>
</dbReference>
<feature type="region of interest" description="Disordered" evidence="1">
    <location>
        <begin position="1"/>
        <end position="21"/>
    </location>
</feature>
<dbReference type="EMBL" id="QAID01000031">
    <property type="protein sequence ID" value="MDN4577272.1"/>
    <property type="molecule type" value="Genomic_DNA"/>
</dbReference>
<dbReference type="Proteomes" id="UP001172788">
    <property type="component" value="Unassembled WGS sequence"/>
</dbReference>
<keyword evidence="5" id="KW-1185">Reference proteome</keyword>
<evidence type="ECO:0000313" key="3">
    <source>
        <dbReference type="EMBL" id="MDN4572346.1"/>
    </source>
</evidence>
<gene>
    <name evidence="3" type="ORF">DBA34_03555</name>
    <name evidence="4" type="ORF">DBB29_03945</name>
</gene>
<dbReference type="EMBL" id="QAIC01000028">
    <property type="protein sequence ID" value="MDN4572346.1"/>
    <property type="molecule type" value="Genomic_DNA"/>
</dbReference>
<dbReference type="InterPro" id="IPR000209">
    <property type="entry name" value="Peptidase_S8/S53_dom"/>
</dbReference>
<evidence type="ECO:0000313" key="4">
    <source>
        <dbReference type="EMBL" id="MDN4577272.1"/>
    </source>
</evidence>
<evidence type="ECO:0000313" key="6">
    <source>
        <dbReference type="Proteomes" id="UP001172791"/>
    </source>
</evidence>
<sequence length="837" mass="92220">MVDKSKTSHSRKEKYPHLTLRDSALAQPFKAHAQGGGEDHRVPEQPRGAHGNRLLGQLRRLHAYATDAVAVQRNASVESGFGLQIEFVGQPAVELAFQSLSNERKHIELLSVRSDGQRTFANVFVPDGELAYFEKYLAEYLAEKKDRNGNPRDHRALIDTIQAIRAAGLKALWTDDPDLLPEDEDEIFWWEIWLPTRNDREAVVRDFRKLAQLSGCHVGEAQFNFPERTVLLMRASTAQFRNSVLTLNCVAELRRAKETADTFDSMAVDEQREWAEDLLQRTTFAPHGGDVPHVCLLDSGANRGHPLIAPALHADDVHTVNPAWGTNDSANHGTGMAGLALFGDLVTPVASNDQIGVVPRLESVKLVQGNGHNLGTAELHAALFADAVAQPEISFPARRRVFGSAVTATDYRDRGRPSSWSAAVDGLAADSDGNGAFPRLFILSAGNTVDPSTWFDFPDSASTSLIHDPGQAWNALTVGAFTTKTDTQNAPGSLIAAEGELSPFTSTSAAWDKGWPLKPDVVLEGGNAIKDKYGASWMSSLSLLTTNNEPNERLFSTFNATSAATALCTRIASQIMAAYPELRPESVRALIVHSAEWTDAMKQLYLPTNGKPATKRDYVNLIRHCGWGVPEVEQALWSASNSLTLLIEDELHPYKKVAGKGVISRDMNLHSLPWPIEALESLGPAEVEMRVTLSYFVEPNPSARGIRSKFHYPSHRLRFDIQRPLDASTEDFVARVNAAAVRDDDADQMDASDPNWCLGDKQRHRGSLHQDIWKGTAAELASRGHIAVYPAAGWWRTRPALQRYDLKVRYSLIVSIRTEVNTIDLYTPVAQQVPIAV</sequence>
<feature type="domain" description="Peptidase S8/S53" evidence="2">
    <location>
        <begin position="293"/>
        <end position="628"/>
    </location>
</feature>
<evidence type="ECO:0000313" key="5">
    <source>
        <dbReference type="Proteomes" id="UP001172788"/>
    </source>
</evidence>
<dbReference type="SUPFAM" id="SSF52743">
    <property type="entry name" value="Subtilisin-like"/>
    <property type="match status" value="1"/>
</dbReference>
<dbReference type="GO" id="GO:0006508">
    <property type="term" value="P:proteolysis"/>
    <property type="evidence" value="ECO:0007669"/>
    <property type="project" value="InterPro"/>
</dbReference>
<dbReference type="Gene3D" id="3.40.50.200">
    <property type="entry name" value="Peptidase S8/S53 domain"/>
    <property type="match status" value="1"/>
</dbReference>
<dbReference type="CDD" id="cd04847">
    <property type="entry name" value="Peptidases_S8_Subtilisin_like_2"/>
    <property type="match status" value="1"/>
</dbReference>
<dbReference type="GO" id="GO:0004252">
    <property type="term" value="F:serine-type endopeptidase activity"/>
    <property type="evidence" value="ECO:0007669"/>
    <property type="project" value="InterPro"/>
</dbReference>
<accession>A0AAW7MI63</accession>
<proteinExistence type="predicted"/>
<protein>
    <recommendedName>
        <fullName evidence="2">Peptidase S8/S53 domain-containing protein</fullName>
    </recommendedName>
</protein>
<evidence type="ECO:0000259" key="2">
    <source>
        <dbReference type="Pfam" id="PF00082"/>
    </source>
</evidence>